<reference evidence="1 2" key="1">
    <citation type="submission" date="2021-01" db="EMBL/GenBank/DDBJ databases">
        <title>Genomic Encyclopedia of Type Strains, Phase IV (KMG-IV): sequencing the most valuable type-strain genomes for metagenomic binning, comparative biology and taxonomic classification.</title>
        <authorList>
            <person name="Goeker M."/>
        </authorList>
    </citation>
    <scope>NUCLEOTIDE SEQUENCE [LARGE SCALE GENOMIC DNA]</scope>
    <source>
        <strain evidence="1 2">DSM 23711</strain>
    </source>
</reference>
<dbReference type="PANTHER" id="PTHR37953:SF1">
    <property type="entry name" value="UPF0127 PROTEIN MJ1496"/>
    <property type="match status" value="1"/>
</dbReference>
<dbReference type="InterPro" id="IPR003795">
    <property type="entry name" value="DUF192"/>
</dbReference>
<name>A0ABS2N3D0_9BACI</name>
<gene>
    <name evidence="1" type="ORF">JOC48_003145</name>
</gene>
<evidence type="ECO:0000313" key="2">
    <source>
        <dbReference type="Proteomes" id="UP001296943"/>
    </source>
</evidence>
<dbReference type="Proteomes" id="UP001296943">
    <property type="component" value="Unassembled WGS sequence"/>
</dbReference>
<organism evidence="1 2">
    <name type="scientific">Aquibacillus albus</name>
    <dbReference type="NCBI Taxonomy" id="1168171"/>
    <lineage>
        <taxon>Bacteria</taxon>
        <taxon>Bacillati</taxon>
        <taxon>Bacillota</taxon>
        <taxon>Bacilli</taxon>
        <taxon>Bacillales</taxon>
        <taxon>Bacillaceae</taxon>
        <taxon>Aquibacillus</taxon>
    </lineage>
</organism>
<dbReference type="InterPro" id="IPR038695">
    <property type="entry name" value="Saro_0823-like_sf"/>
</dbReference>
<keyword evidence="2" id="KW-1185">Reference proteome</keyword>
<dbReference type="RefSeq" id="WP_204501150.1">
    <property type="nucleotide sequence ID" value="NZ_JAFBDR010000019.1"/>
</dbReference>
<accession>A0ABS2N3D0</accession>
<dbReference type="Pfam" id="PF02643">
    <property type="entry name" value="DUF192"/>
    <property type="match status" value="1"/>
</dbReference>
<sequence length="113" mass="12669">MELVNLSNGQTLATNLREADTFWERLIGLMFTKALDSGSGLLIKPCQSIHTFFMNYAIDILYLNEKNEIVAMDEALQPGKIGKRQKRSVAVIELPEGVAKQTETMVGHVIQFK</sequence>
<evidence type="ECO:0000313" key="1">
    <source>
        <dbReference type="EMBL" id="MBM7572614.1"/>
    </source>
</evidence>
<protein>
    <submittedName>
        <fullName evidence="1">Uncharacterized membrane protein (UPF0127 family)</fullName>
    </submittedName>
</protein>
<comment type="caution">
    <text evidence="1">The sequence shown here is derived from an EMBL/GenBank/DDBJ whole genome shotgun (WGS) entry which is preliminary data.</text>
</comment>
<dbReference type="EMBL" id="JAFBDR010000019">
    <property type="protein sequence ID" value="MBM7572614.1"/>
    <property type="molecule type" value="Genomic_DNA"/>
</dbReference>
<proteinExistence type="predicted"/>
<dbReference type="Gene3D" id="2.60.120.1140">
    <property type="entry name" value="Protein of unknown function DUF192"/>
    <property type="match status" value="1"/>
</dbReference>
<dbReference type="PANTHER" id="PTHR37953">
    <property type="entry name" value="UPF0127 PROTEIN MJ1496"/>
    <property type="match status" value="1"/>
</dbReference>